<keyword evidence="4" id="KW-1185">Reference proteome</keyword>
<sequence>MVTAITHRVNFFDTDAMAVVHHANYIKWFEIGRVDFLRKAGITLTEMMNDGYVFPITNVSAQYISSGQYDDVLLIRTTPVALTKAKMEFSYEIFRDDTDALLVKGYTQNVFTHKDSGKITRLPDKYYIKLQQALK</sequence>
<protein>
    <submittedName>
        <fullName evidence="3">Acyl-CoA thioester hydrolase</fullName>
        <ecNumber evidence="3">3.1.2.-</ecNumber>
    </submittedName>
</protein>
<dbReference type="RefSeq" id="WP_196603926.1">
    <property type="nucleotide sequence ID" value="NZ_CP116940.1"/>
</dbReference>
<dbReference type="InterPro" id="IPR029069">
    <property type="entry name" value="HotDog_dom_sf"/>
</dbReference>
<dbReference type="Gene3D" id="3.10.129.10">
    <property type="entry name" value="Hotdog Thioesterase"/>
    <property type="match status" value="1"/>
</dbReference>
<dbReference type="PANTHER" id="PTHR31793">
    <property type="entry name" value="4-HYDROXYBENZOYL-COA THIOESTERASE FAMILY MEMBER"/>
    <property type="match status" value="1"/>
</dbReference>
<dbReference type="EC" id="3.1.2.-" evidence="3"/>
<dbReference type="Pfam" id="PF13279">
    <property type="entry name" value="4HBT_2"/>
    <property type="match status" value="1"/>
</dbReference>
<proteinExistence type="inferred from homology"/>
<organism evidence="3 4">
    <name type="scientific">Pectinatus haikarae</name>
    <dbReference type="NCBI Taxonomy" id="349096"/>
    <lineage>
        <taxon>Bacteria</taxon>
        <taxon>Bacillati</taxon>
        <taxon>Bacillota</taxon>
        <taxon>Negativicutes</taxon>
        <taxon>Selenomonadales</taxon>
        <taxon>Selenomonadaceae</taxon>
        <taxon>Pectinatus</taxon>
    </lineage>
</organism>
<reference evidence="3 4" key="1">
    <citation type="submission" date="2023-07" db="EMBL/GenBank/DDBJ databases">
        <title>Genomic Encyclopedia of Type Strains, Phase IV (KMG-IV): sequencing the most valuable type-strain genomes for metagenomic binning, comparative biology and taxonomic classification.</title>
        <authorList>
            <person name="Goeker M."/>
        </authorList>
    </citation>
    <scope>NUCLEOTIDE SEQUENCE [LARGE SCALE GENOMIC DNA]</scope>
    <source>
        <strain evidence="3 4">DSM 16980</strain>
    </source>
</reference>
<name>A0ABT9Y9A8_9FIRM</name>
<gene>
    <name evidence="3" type="ORF">J2S01_002170</name>
</gene>
<dbReference type="Proteomes" id="UP001239167">
    <property type="component" value="Unassembled WGS sequence"/>
</dbReference>
<dbReference type="PIRSF" id="PIRSF003230">
    <property type="entry name" value="YbgC"/>
    <property type="match status" value="1"/>
</dbReference>
<evidence type="ECO:0000313" key="4">
    <source>
        <dbReference type="Proteomes" id="UP001239167"/>
    </source>
</evidence>
<dbReference type="NCBIfam" id="TIGR00051">
    <property type="entry name" value="YbgC/FadM family acyl-CoA thioesterase"/>
    <property type="match status" value="1"/>
</dbReference>
<dbReference type="InterPro" id="IPR006684">
    <property type="entry name" value="YbgC/YbaW"/>
</dbReference>
<dbReference type="SUPFAM" id="SSF54637">
    <property type="entry name" value="Thioesterase/thiol ester dehydrase-isomerase"/>
    <property type="match status" value="1"/>
</dbReference>
<dbReference type="InterPro" id="IPR050563">
    <property type="entry name" value="4-hydroxybenzoyl-CoA_TE"/>
</dbReference>
<evidence type="ECO:0000313" key="3">
    <source>
        <dbReference type="EMBL" id="MDQ0204442.1"/>
    </source>
</evidence>
<evidence type="ECO:0000256" key="1">
    <source>
        <dbReference type="ARBA" id="ARBA00005953"/>
    </source>
</evidence>
<accession>A0ABT9Y9A8</accession>
<dbReference type="EMBL" id="JAUSUE010000016">
    <property type="protein sequence ID" value="MDQ0204442.1"/>
    <property type="molecule type" value="Genomic_DNA"/>
</dbReference>
<dbReference type="CDD" id="cd00586">
    <property type="entry name" value="4HBT"/>
    <property type="match status" value="1"/>
</dbReference>
<evidence type="ECO:0000256" key="2">
    <source>
        <dbReference type="ARBA" id="ARBA00022801"/>
    </source>
</evidence>
<dbReference type="PANTHER" id="PTHR31793:SF27">
    <property type="entry name" value="NOVEL THIOESTERASE SUPERFAMILY DOMAIN AND SAPOSIN A-TYPE DOMAIN CONTAINING PROTEIN (0610012H03RIK)"/>
    <property type="match status" value="1"/>
</dbReference>
<comment type="similarity">
    <text evidence="1">Belongs to the 4-hydroxybenzoyl-CoA thioesterase family.</text>
</comment>
<dbReference type="GO" id="GO:0016787">
    <property type="term" value="F:hydrolase activity"/>
    <property type="evidence" value="ECO:0007669"/>
    <property type="project" value="UniProtKB-KW"/>
</dbReference>
<comment type="caution">
    <text evidence="3">The sequence shown here is derived from an EMBL/GenBank/DDBJ whole genome shotgun (WGS) entry which is preliminary data.</text>
</comment>
<keyword evidence="2 3" id="KW-0378">Hydrolase</keyword>